<dbReference type="AlphaFoldDB" id="A0A918YQI1"/>
<dbReference type="EMBL" id="BMVG01000031">
    <property type="protein sequence ID" value="GHE11985.1"/>
    <property type="molecule type" value="Genomic_DNA"/>
</dbReference>
<sequence length="136" mass="14703">MRPDSELADLLLLHCAGILPVGPGFEVVLIDEDLAHQAVALLDRMELSVDPVGAVSAVEGRWAFFVPEESDIPVWPARTQYFSCGTTLPLPPIPGTTPALINSTRWIRWQPFGRVITAPLLLQLAVNAVAPRALAS</sequence>
<reference evidence="1" key="1">
    <citation type="journal article" date="2014" name="Int. J. Syst. Evol. Microbiol.">
        <title>Complete genome sequence of Corynebacterium casei LMG S-19264T (=DSM 44701T), isolated from a smear-ripened cheese.</title>
        <authorList>
            <consortium name="US DOE Joint Genome Institute (JGI-PGF)"/>
            <person name="Walter F."/>
            <person name="Albersmeier A."/>
            <person name="Kalinowski J."/>
            <person name="Ruckert C."/>
        </authorList>
    </citation>
    <scope>NUCLEOTIDE SEQUENCE</scope>
    <source>
        <strain evidence="1">JCM 4714</strain>
    </source>
</reference>
<gene>
    <name evidence="1" type="ORF">GCM10010339_73680</name>
</gene>
<name>A0A918YQI1_9ACTN</name>
<comment type="caution">
    <text evidence="1">The sequence shown here is derived from an EMBL/GenBank/DDBJ whole genome shotgun (WGS) entry which is preliminary data.</text>
</comment>
<evidence type="ECO:0000313" key="2">
    <source>
        <dbReference type="Proteomes" id="UP000655443"/>
    </source>
</evidence>
<keyword evidence="2" id="KW-1185">Reference proteome</keyword>
<evidence type="ECO:0000313" key="1">
    <source>
        <dbReference type="EMBL" id="GHE11985.1"/>
    </source>
</evidence>
<protein>
    <submittedName>
        <fullName evidence="1">Uncharacterized protein</fullName>
    </submittedName>
</protein>
<dbReference type="Proteomes" id="UP000655443">
    <property type="component" value="Unassembled WGS sequence"/>
</dbReference>
<accession>A0A918YQI1</accession>
<reference evidence="1" key="2">
    <citation type="submission" date="2020-09" db="EMBL/GenBank/DDBJ databases">
        <authorList>
            <person name="Sun Q."/>
            <person name="Ohkuma M."/>
        </authorList>
    </citation>
    <scope>NUCLEOTIDE SEQUENCE</scope>
    <source>
        <strain evidence="1">JCM 4714</strain>
    </source>
</reference>
<proteinExistence type="predicted"/>
<organism evidence="1 2">
    <name type="scientific">Streptomyces alanosinicus</name>
    <dbReference type="NCBI Taxonomy" id="68171"/>
    <lineage>
        <taxon>Bacteria</taxon>
        <taxon>Bacillati</taxon>
        <taxon>Actinomycetota</taxon>
        <taxon>Actinomycetes</taxon>
        <taxon>Kitasatosporales</taxon>
        <taxon>Streptomycetaceae</taxon>
        <taxon>Streptomyces</taxon>
    </lineage>
</organism>